<dbReference type="GO" id="GO:0031941">
    <property type="term" value="C:filamentous actin"/>
    <property type="evidence" value="ECO:0007669"/>
    <property type="project" value="TreeGrafter"/>
</dbReference>
<dbReference type="FunFam" id="2.10.110.10:FF:000077">
    <property type="entry name" value="LIM domain protein"/>
    <property type="match status" value="1"/>
</dbReference>
<evidence type="ECO:0000313" key="7">
    <source>
        <dbReference type="EMBL" id="QDS74631.1"/>
    </source>
</evidence>
<keyword evidence="3 4" id="KW-0440">LIM domain</keyword>
<feature type="compositionally biased region" description="Low complexity" evidence="5">
    <location>
        <begin position="230"/>
        <end position="255"/>
    </location>
</feature>
<feature type="region of interest" description="Disordered" evidence="5">
    <location>
        <begin position="499"/>
        <end position="544"/>
    </location>
</feature>
<feature type="compositionally biased region" description="Basic and acidic residues" evidence="5">
    <location>
        <begin position="160"/>
        <end position="173"/>
    </location>
</feature>
<dbReference type="PROSITE" id="PS50023">
    <property type="entry name" value="LIM_DOMAIN_2"/>
    <property type="match status" value="2"/>
</dbReference>
<dbReference type="Proteomes" id="UP000316270">
    <property type="component" value="Chromosome 11"/>
</dbReference>
<proteinExistence type="predicted"/>
<dbReference type="InterPro" id="IPR001781">
    <property type="entry name" value="Znf_LIM"/>
</dbReference>
<feature type="region of interest" description="Disordered" evidence="5">
    <location>
        <begin position="1"/>
        <end position="113"/>
    </location>
</feature>
<feature type="compositionally biased region" description="Low complexity" evidence="5">
    <location>
        <begin position="530"/>
        <end position="544"/>
    </location>
</feature>
<dbReference type="SUPFAM" id="SSF57716">
    <property type="entry name" value="Glucocorticoid receptor-like (DNA-binding domain)"/>
    <property type="match status" value="3"/>
</dbReference>
<evidence type="ECO:0000256" key="2">
    <source>
        <dbReference type="ARBA" id="ARBA00022833"/>
    </source>
</evidence>
<dbReference type="OrthoDB" id="15567at2759"/>
<feature type="compositionally biased region" description="Low complexity" evidence="5">
    <location>
        <begin position="305"/>
        <end position="315"/>
    </location>
</feature>
<dbReference type="PANTHER" id="PTHR24214">
    <property type="entry name" value="PDZ AND LIM DOMAIN PROTEIN ZASP"/>
    <property type="match status" value="1"/>
</dbReference>
<dbReference type="PANTHER" id="PTHR24214:SF38">
    <property type="entry name" value="PDZ AND LIM DOMAIN PROTEIN ZASP-RELATED"/>
    <property type="match status" value="1"/>
</dbReference>
<dbReference type="GO" id="GO:0051371">
    <property type="term" value="F:muscle alpha-actinin binding"/>
    <property type="evidence" value="ECO:0007669"/>
    <property type="project" value="TreeGrafter"/>
</dbReference>
<dbReference type="Gene3D" id="2.10.110.10">
    <property type="entry name" value="Cysteine Rich Protein"/>
    <property type="match status" value="3"/>
</dbReference>
<evidence type="ECO:0000313" key="8">
    <source>
        <dbReference type="Proteomes" id="UP000316270"/>
    </source>
</evidence>
<feature type="compositionally biased region" description="Polar residues" evidence="5">
    <location>
        <begin position="209"/>
        <end position="219"/>
    </location>
</feature>
<feature type="compositionally biased region" description="Basic and acidic residues" evidence="5">
    <location>
        <begin position="19"/>
        <end position="32"/>
    </location>
</feature>
<keyword evidence="8" id="KW-1185">Reference proteome</keyword>
<feature type="region of interest" description="Disordered" evidence="5">
    <location>
        <begin position="440"/>
        <end position="459"/>
    </location>
</feature>
<protein>
    <recommendedName>
        <fullName evidence="6">LIM zinc-binding domain-containing protein</fullName>
    </recommendedName>
</protein>
<dbReference type="PROSITE" id="PS00478">
    <property type="entry name" value="LIM_DOMAIN_1"/>
    <property type="match status" value="1"/>
</dbReference>
<evidence type="ECO:0000256" key="1">
    <source>
        <dbReference type="ARBA" id="ARBA00022723"/>
    </source>
</evidence>
<feature type="region of interest" description="Disordered" evidence="5">
    <location>
        <begin position="205"/>
        <end position="326"/>
    </location>
</feature>
<dbReference type="Pfam" id="PF00412">
    <property type="entry name" value="LIM"/>
    <property type="match status" value="3"/>
</dbReference>
<dbReference type="EMBL" id="CP042195">
    <property type="protein sequence ID" value="QDS74631.1"/>
    <property type="molecule type" value="Genomic_DNA"/>
</dbReference>
<dbReference type="CDD" id="cd08368">
    <property type="entry name" value="LIM"/>
    <property type="match status" value="1"/>
</dbReference>
<reference evidence="7 8" key="1">
    <citation type="submission" date="2019-07" db="EMBL/GenBank/DDBJ databases">
        <title>Finished genome of Venturia effusa.</title>
        <authorList>
            <person name="Young C.A."/>
            <person name="Cox M.P."/>
            <person name="Ganley A.R.D."/>
            <person name="David W.J."/>
        </authorList>
    </citation>
    <scope>NUCLEOTIDE SEQUENCE [LARGE SCALE GENOMIC DNA]</scope>
    <source>
        <strain evidence="8">albino</strain>
    </source>
</reference>
<evidence type="ECO:0000256" key="4">
    <source>
        <dbReference type="PROSITE-ProRule" id="PRU00125"/>
    </source>
</evidence>
<accession>A0A517LG73</accession>
<keyword evidence="2 4" id="KW-0862">Zinc</keyword>
<dbReference type="SMART" id="SM00132">
    <property type="entry name" value="LIM"/>
    <property type="match status" value="3"/>
</dbReference>
<name>A0A517LG73_9PEZI</name>
<feature type="compositionally biased region" description="Polar residues" evidence="5">
    <location>
        <begin position="47"/>
        <end position="60"/>
    </location>
</feature>
<dbReference type="GO" id="GO:0030695">
    <property type="term" value="F:GTPase regulator activity"/>
    <property type="evidence" value="ECO:0007669"/>
    <property type="project" value="UniProtKB-ARBA"/>
</dbReference>
<feature type="domain" description="LIM zinc-binding" evidence="6">
    <location>
        <begin position="821"/>
        <end position="883"/>
    </location>
</feature>
<dbReference type="GO" id="GO:0003779">
    <property type="term" value="F:actin binding"/>
    <property type="evidence" value="ECO:0007669"/>
    <property type="project" value="TreeGrafter"/>
</dbReference>
<feature type="region of interest" description="Disordered" evidence="5">
    <location>
        <begin position="556"/>
        <end position="598"/>
    </location>
</feature>
<evidence type="ECO:0000259" key="6">
    <source>
        <dbReference type="PROSITE" id="PS50023"/>
    </source>
</evidence>
<feature type="compositionally biased region" description="Basic and acidic residues" evidence="5">
    <location>
        <begin position="1"/>
        <end position="11"/>
    </location>
</feature>
<gene>
    <name evidence="7" type="ORF">FKW77_009122</name>
</gene>
<dbReference type="STRING" id="50376.A0A517LG73"/>
<dbReference type="GO" id="GO:0030036">
    <property type="term" value="P:actin cytoskeleton organization"/>
    <property type="evidence" value="ECO:0007669"/>
    <property type="project" value="TreeGrafter"/>
</dbReference>
<keyword evidence="1 4" id="KW-0479">Metal-binding</keyword>
<dbReference type="InterPro" id="IPR050604">
    <property type="entry name" value="PDZ-LIM_domain"/>
</dbReference>
<feature type="domain" description="LIM zinc-binding" evidence="6">
    <location>
        <begin position="667"/>
        <end position="761"/>
    </location>
</feature>
<dbReference type="GO" id="GO:0046872">
    <property type="term" value="F:metal ion binding"/>
    <property type="evidence" value="ECO:0007669"/>
    <property type="project" value="UniProtKB-KW"/>
</dbReference>
<sequence length="883" mass="97032">MLHSKSKERSADPPGVYMSKEKMSEYLRDLRANRPSRPTGARPPPSSFVSKRNSTSTLASPASELVPQIALLDPAAGTQAPPPRCSSAQSFNRRPSAVSVPDPNAGRPLARPPSQVIVEDVNFEATTENDLPYLERSQRWMERQEAHSLRKALEEMDISQEQRLHEAAQKEASELVWNHQNSKATFRNPDAPYDYREHLRKESVHARTASWSRQAQDIQSRNKKMRSRDSSQSRSISGGSKSNSAPSSRVPSDSSLRIPQSPKLLDEETPTGEGEHQSRKRSVQFVEPPPESDAAIPSMFKRARAPSPAKAPKSSINVEKKKSEDVPEVKVSNVAVAARVVSNSLSNAVPAHFRNPFARVRNAKGSLSRASTAPLPERKGLNLIEIQKNPPSQSRNPAYTANSPVSPEKINKVVKDEIPMKDGLEIRGDDIRKATSMNLKDRSPKLPLPTMVSDSPGRPIVSFKQDWKPKAVELKPEIPSQVPIPTEAKPYAKFTTKKVLPTVEHKEQPQASMTIPDRGRERTSPPPLPTSSIPSISIGDGPGISSVPSISISAPVTAESPPKIAASRGPKISIKRPPRSSVNEPLTSVHRPPPVSVNEPPEISVNVAPSVSNNGLPTISVNGPISSKRPLPSLAGRPIPHHANTAPVSTLRSKGHITPTTIRASGALCANCSLPISGRIVSAGGVRFHPECFRCHNCFEGLECVAFYPEPEKAREERIARIRARAAGQYVEERVGQTHLEDGDELLRFYCHLDYHEFFSPRCKSCKTPIEGEVVVACGAEWHVGHFFCAQCGDPFDSSTPFVEKDGYAWCINCHTHRYSTKCKKCKKPVTDTVVKALGAEWHENCFCCTECNGRFADGRFFVRQPGGQEPYCPGCEERRLKA</sequence>
<evidence type="ECO:0000256" key="3">
    <source>
        <dbReference type="ARBA" id="ARBA00023038"/>
    </source>
</evidence>
<evidence type="ECO:0000256" key="5">
    <source>
        <dbReference type="SAM" id="MobiDB-lite"/>
    </source>
</evidence>
<dbReference type="GO" id="GO:0001725">
    <property type="term" value="C:stress fiber"/>
    <property type="evidence" value="ECO:0007669"/>
    <property type="project" value="TreeGrafter"/>
</dbReference>
<feature type="region of interest" description="Disordered" evidence="5">
    <location>
        <begin position="160"/>
        <end position="190"/>
    </location>
</feature>
<organism evidence="7 8">
    <name type="scientific">Venturia effusa</name>
    <dbReference type="NCBI Taxonomy" id="50376"/>
    <lineage>
        <taxon>Eukaryota</taxon>
        <taxon>Fungi</taxon>
        <taxon>Dikarya</taxon>
        <taxon>Ascomycota</taxon>
        <taxon>Pezizomycotina</taxon>
        <taxon>Dothideomycetes</taxon>
        <taxon>Pleosporomycetidae</taxon>
        <taxon>Venturiales</taxon>
        <taxon>Venturiaceae</taxon>
        <taxon>Venturia</taxon>
    </lineage>
</organism>
<dbReference type="AlphaFoldDB" id="A0A517LG73"/>